<evidence type="ECO:0000256" key="1">
    <source>
        <dbReference type="SAM" id="MobiDB-lite"/>
    </source>
</evidence>
<dbReference type="EMBL" id="QFPJ01000003">
    <property type="protein sequence ID" value="PZQ24222.1"/>
    <property type="molecule type" value="Genomic_DNA"/>
</dbReference>
<comment type="caution">
    <text evidence="3">The sequence shown here is derived from an EMBL/GenBank/DDBJ whole genome shotgun (WGS) entry which is preliminary data.</text>
</comment>
<protein>
    <submittedName>
        <fullName evidence="3">Uncharacterized protein</fullName>
    </submittedName>
</protein>
<feature type="compositionally biased region" description="Basic and acidic residues" evidence="1">
    <location>
        <begin position="46"/>
        <end position="72"/>
    </location>
</feature>
<proteinExistence type="predicted"/>
<evidence type="ECO:0000256" key="2">
    <source>
        <dbReference type="SAM" id="SignalP"/>
    </source>
</evidence>
<reference evidence="3 4" key="1">
    <citation type="submission" date="2017-08" db="EMBL/GenBank/DDBJ databases">
        <title>Infants hospitalized years apart are colonized by the same room-sourced microbial strains.</title>
        <authorList>
            <person name="Brooks B."/>
            <person name="Olm M.R."/>
            <person name="Firek B.A."/>
            <person name="Baker R."/>
            <person name="Thomas B.C."/>
            <person name="Morowitz M.J."/>
            <person name="Banfield J.F."/>
        </authorList>
    </citation>
    <scope>NUCLEOTIDE SEQUENCE [LARGE SCALE GENOMIC DNA]</scope>
    <source>
        <strain evidence="3">S2_005_003_R2_47</strain>
    </source>
</reference>
<evidence type="ECO:0000313" key="3">
    <source>
        <dbReference type="EMBL" id="PZQ24222.1"/>
    </source>
</evidence>
<dbReference type="AlphaFoldDB" id="A0A2W5L4H7"/>
<dbReference type="Proteomes" id="UP000248597">
    <property type="component" value="Unassembled WGS sequence"/>
</dbReference>
<evidence type="ECO:0000313" key="4">
    <source>
        <dbReference type="Proteomes" id="UP000248597"/>
    </source>
</evidence>
<sequence length="78" mass="8231">MNAMSALAVLLLAGSAPATAPATAPQATAVAVARARILAPAEMRRVGDRTEVRTGERKAPTQLHRTERRDGGETADFY</sequence>
<feature type="region of interest" description="Disordered" evidence="1">
    <location>
        <begin position="46"/>
        <end position="78"/>
    </location>
</feature>
<gene>
    <name evidence="3" type="ORF">DI569_02210</name>
</gene>
<name>A0A2W5L4H7_SPHMC</name>
<organism evidence="3 4">
    <name type="scientific">Sphingopyxis macrogoltabida</name>
    <name type="common">Sphingomonas macrogoltabidus</name>
    <dbReference type="NCBI Taxonomy" id="33050"/>
    <lineage>
        <taxon>Bacteria</taxon>
        <taxon>Pseudomonadati</taxon>
        <taxon>Pseudomonadota</taxon>
        <taxon>Alphaproteobacteria</taxon>
        <taxon>Sphingomonadales</taxon>
        <taxon>Sphingomonadaceae</taxon>
        <taxon>Sphingopyxis</taxon>
    </lineage>
</organism>
<keyword evidence="2" id="KW-0732">Signal</keyword>
<accession>A0A2W5L4H7</accession>
<feature type="chain" id="PRO_5016126591" evidence="2">
    <location>
        <begin position="21"/>
        <end position="78"/>
    </location>
</feature>
<feature type="signal peptide" evidence="2">
    <location>
        <begin position="1"/>
        <end position="20"/>
    </location>
</feature>